<dbReference type="InterPro" id="IPR036388">
    <property type="entry name" value="WH-like_DNA-bd_sf"/>
</dbReference>
<dbReference type="Gene3D" id="3.30.450.40">
    <property type="match status" value="1"/>
</dbReference>
<evidence type="ECO:0000259" key="8">
    <source>
        <dbReference type="PROSITE" id="PS51078"/>
    </source>
</evidence>
<sequence length="264" mass="27918">MQTIAYTGRNMQKSVAAVQSVDRALTVLEIVGKLGSAGVTEIATELGVHKSTVSRLIAVLESRGFVEQLSDRGKYQLGFAIVRLAGSTSARMDLAKESQAICDRLADQCGETTNLAILDDDRVINVVEAHGPAEITLRSWVGQNCPAHATSSGKILLAGLEPGDVDDLVDDPLTVYTSNTIRDLAALRDELATVRDTGWASVREELEIGLNAVAAPVRDSTGNVVAALSVSGPAYRLEPLRFEVVAEMAVAAAAAVSRRLGYTG</sequence>
<dbReference type="Pfam" id="PF09339">
    <property type="entry name" value="HTH_IclR"/>
    <property type="match status" value="1"/>
</dbReference>
<keyword evidence="10" id="KW-1185">Reference proteome</keyword>
<dbReference type="InterPro" id="IPR029016">
    <property type="entry name" value="GAF-like_dom_sf"/>
</dbReference>
<dbReference type="InterPro" id="IPR005471">
    <property type="entry name" value="Tscrpt_reg_IclR_N"/>
</dbReference>
<keyword evidence="4" id="KW-0804">Transcription</keyword>
<dbReference type="GO" id="GO:0003677">
    <property type="term" value="F:DNA binding"/>
    <property type="evidence" value="ECO:0007669"/>
    <property type="project" value="UniProtKB-KW"/>
</dbReference>
<dbReference type="PANTHER" id="PTHR30136:SF35">
    <property type="entry name" value="HTH-TYPE TRANSCRIPTIONAL REGULATOR RV1719"/>
    <property type="match status" value="1"/>
</dbReference>
<reference evidence="9 10" key="1">
    <citation type="journal article" date="2019" name="Emerg. Microbes Infect.">
        <title>Comprehensive subspecies identification of 175 nontuberculous mycobacteria species based on 7547 genomic profiles.</title>
        <authorList>
            <person name="Matsumoto Y."/>
            <person name="Kinjo T."/>
            <person name="Motooka D."/>
            <person name="Nabeya D."/>
            <person name="Jung N."/>
            <person name="Uechi K."/>
            <person name="Horii T."/>
            <person name="Iida T."/>
            <person name="Fujita J."/>
            <person name="Nakamura S."/>
        </authorList>
    </citation>
    <scope>NUCLEOTIDE SEQUENCE [LARGE SCALE GENOMIC DNA]</scope>
    <source>
        <strain evidence="9 10">JCM 17899</strain>
    </source>
</reference>
<proteinExistence type="predicted"/>
<evidence type="ECO:0000256" key="2">
    <source>
        <dbReference type="ARBA" id="ARBA00023015"/>
    </source>
</evidence>
<dbReference type="GO" id="GO:0045892">
    <property type="term" value="P:negative regulation of DNA-templated transcription"/>
    <property type="evidence" value="ECO:0007669"/>
    <property type="project" value="TreeGrafter"/>
</dbReference>
<evidence type="ECO:0000313" key="9">
    <source>
        <dbReference type="EMBL" id="BBY26779.1"/>
    </source>
</evidence>
<evidence type="ECO:0000256" key="5">
    <source>
        <dbReference type="ARBA" id="ARBA00058938"/>
    </source>
</evidence>
<gene>
    <name evidence="9" type="ORF">MSEDJ_08750</name>
</gene>
<dbReference type="Gene3D" id="1.10.10.10">
    <property type="entry name" value="Winged helix-like DNA-binding domain superfamily/Winged helix DNA-binding domain"/>
    <property type="match status" value="1"/>
</dbReference>
<dbReference type="GO" id="GO:0006071">
    <property type="term" value="P:glycerol metabolic process"/>
    <property type="evidence" value="ECO:0007669"/>
    <property type="project" value="UniProtKB-KW"/>
</dbReference>
<dbReference type="AlphaFoldDB" id="A0A7I7QK72"/>
<keyword evidence="1" id="KW-0319">Glycerol metabolism</keyword>
<evidence type="ECO:0000313" key="10">
    <source>
        <dbReference type="Proteomes" id="UP000467193"/>
    </source>
</evidence>
<dbReference type="Pfam" id="PF01614">
    <property type="entry name" value="IclR_C"/>
    <property type="match status" value="1"/>
</dbReference>
<dbReference type="KEGG" id="msei:MSEDJ_08750"/>
<dbReference type="InterPro" id="IPR036390">
    <property type="entry name" value="WH_DNA-bd_sf"/>
</dbReference>
<evidence type="ECO:0000256" key="3">
    <source>
        <dbReference type="ARBA" id="ARBA00023125"/>
    </source>
</evidence>
<dbReference type="InterPro" id="IPR014757">
    <property type="entry name" value="Tscrpt_reg_IclR_C"/>
</dbReference>
<feature type="domain" description="HTH iclR-type" evidence="7">
    <location>
        <begin position="18"/>
        <end position="79"/>
    </location>
</feature>
<name>A0A7I7QK72_9MYCO</name>
<dbReference type="EMBL" id="AP022588">
    <property type="protein sequence ID" value="BBY26779.1"/>
    <property type="molecule type" value="Genomic_DNA"/>
</dbReference>
<dbReference type="Proteomes" id="UP000467193">
    <property type="component" value="Chromosome"/>
</dbReference>
<keyword evidence="3" id="KW-0238">DNA-binding</keyword>
<evidence type="ECO:0000256" key="6">
    <source>
        <dbReference type="ARBA" id="ARBA00070406"/>
    </source>
</evidence>
<protein>
    <recommendedName>
        <fullName evidence="6">Glycerol operon regulatory protein</fullName>
    </recommendedName>
</protein>
<comment type="function">
    <text evidence="5">May be an activator protein for the gylABX operon.</text>
</comment>
<dbReference type="PANTHER" id="PTHR30136">
    <property type="entry name" value="HELIX-TURN-HELIX TRANSCRIPTIONAL REGULATOR, ICLR FAMILY"/>
    <property type="match status" value="1"/>
</dbReference>
<accession>A0A7I7QK72</accession>
<dbReference type="PROSITE" id="PS51077">
    <property type="entry name" value="HTH_ICLR"/>
    <property type="match status" value="1"/>
</dbReference>
<dbReference type="SUPFAM" id="SSF46785">
    <property type="entry name" value="Winged helix' DNA-binding domain"/>
    <property type="match status" value="1"/>
</dbReference>
<dbReference type="SMART" id="SM00346">
    <property type="entry name" value="HTH_ICLR"/>
    <property type="match status" value="1"/>
</dbReference>
<keyword evidence="2" id="KW-0805">Transcription regulation</keyword>
<evidence type="ECO:0000256" key="4">
    <source>
        <dbReference type="ARBA" id="ARBA00023163"/>
    </source>
</evidence>
<evidence type="ECO:0000256" key="1">
    <source>
        <dbReference type="ARBA" id="ARBA00022798"/>
    </source>
</evidence>
<organism evidence="9 10">
    <name type="scientific">Mycolicibacterium sediminis</name>
    <dbReference type="NCBI Taxonomy" id="1286180"/>
    <lineage>
        <taxon>Bacteria</taxon>
        <taxon>Bacillati</taxon>
        <taxon>Actinomycetota</taxon>
        <taxon>Actinomycetes</taxon>
        <taxon>Mycobacteriales</taxon>
        <taxon>Mycobacteriaceae</taxon>
        <taxon>Mycolicibacterium</taxon>
    </lineage>
</organism>
<dbReference type="PROSITE" id="PS51078">
    <property type="entry name" value="ICLR_ED"/>
    <property type="match status" value="1"/>
</dbReference>
<evidence type="ECO:0000259" key="7">
    <source>
        <dbReference type="PROSITE" id="PS51077"/>
    </source>
</evidence>
<dbReference type="SUPFAM" id="SSF55781">
    <property type="entry name" value="GAF domain-like"/>
    <property type="match status" value="1"/>
</dbReference>
<feature type="domain" description="IclR-ED" evidence="8">
    <location>
        <begin position="80"/>
        <end position="262"/>
    </location>
</feature>
<dbReference type="GO" id="GO:0003700">
    <property type="term" value="F:DNA-binding transcription factor activity"/>
    <property type="evidence" value="ECO:0007669"/>
    <property type="project" value="TreeGrafter"/>
</dbReference>
<dbReference type="InterPro" id="IPR050707">
    <property type="entry name" value="HTH_MetabolicPath_Reg"/>
</dbReference>
<dbReference type="FunFam" id="1.10.10.10:FF:000056">
    <property type="entry name" value="IclR family transcriptional regulator"/>
    <property type="match status" value="1"/>
</dbReference>